<feature type="compositionally biased region" description="Polar residues" evidence="13">
    <location>
        <begin position="47"/>
        <end position="56"/>
    </location>
</feature>
<evidence type="ECO:0000256" key="12">
    <source>
        <dbReference type="PIRSR" id="PIRSR028762-2"/>
    </source>
</evidence>
<feature type="binding site" evidence="11">
    <location>
        <position position="255"/>
    </location>
    <ligand>
        <name>S-adenosyl-L-methionine</name>
        <dbReference type="ChEBI" id="CHEBI:59789"/>
    </ligand>
</feature>
<evidence type="ECO:0000313" key="16">
    <source>
        <dbReference type="Proteomes" id="UP001168990"/>
    </source>
</evidence>
<dbReference type="PANTHER" id="PTHR12189">
    <property type="entry name" value="MRNA GUANINE-7- METHYLTRANSFERASE"/>
    <property type="match status" value="1"/>
</dbReference>
<evidence type="ECO:0000256" key="5">
    <source>
        <dbReference type="ARBA" id="ARBA00022691"/>
    </source>
</evidence>
<keyword evidence="4 10" id="KW-0808">Transferase</keyword>
<feature type="compositionally biased region" description="Polar residues" evidence="13">
    <location>
        <begin position="108"/>
        <end position="119"/>
    </location>
</feature>
<comment type="catalytic activity">
    <reaction evidence="9">
        <text>a 5'-end (5'-triphosphoguanosine)-ribonucleoside in mRNA + S-adenosyl-L-methionine = a 5'-end (N(7)-methyl 5'-triphosphoguanosine)-ribonucleoside in mRNA + S-adenosyl-L-homocysteine</text>
        <dbReference type="Rhea" id="RHEA:67008"/>
        <dbReference type="Rhea" id="RHEA-COMP:17166"/>
        <dbReference type="Rhea" id="RHEA-COMP:17167"/>
        <dbReference type="ChEBI" id="CHEBI:57856"/>
        <dbReference type="ChEBI" id="CHEBI:59789"/>
        <dbReference type="ChEBI" id="CHEBI:156461"/>
        <dbReference type="ChEBI" id="CHEBI:167617"/>
        <dbReference type="EC" id="2.1.1.56"/>
    </reaction>
</comment>
<reference evidence="15" key="2">
    <citation type="submission" date="2023-03" db="EMBL/GenBank/DDBJ databases">
        <authorList>
            <person name="Inwood S.N."/>
            <person name="Skelly J.G."/>
            <person name="Guhlin J."/>
            <person name="Harrop T.W.R."/>
            <person name="Goldson S.G."/>
            <person name="Dearden P.K."/>
        </authorList>
    </citation>
    <scope>NUCLEOTIDE SEQUENCE</scope>
    <source>
        <strain evidence="15">Irish</strain>
        <tissue evidence="15">Whole body</tissue>
    </source>
</reference>
<dbReference type="InterPro" id="IPR039753">
    <property type="entry name" value="RG7MT1"/>
</dbReference>
<keyword evidence="5 10" id="KW-0949">S-adenosyl-L-methionine</keyword>
<dbReference type="GO" id="GO:0005634">
    <property type="term" value="C:nucleus"/>
    <property type="evidence" value="ECO:0007669"/>
    <property type="project" value="UniProtKB-SubCell"/>
</dbReference>
<dbReference type="PANTHER" id="PTHR12189:SF2">
    <property type="entry name" value="MRNA CAP GUANINE-N7 METHYLTRANSFERASE"/>
    <property type="match status" value="1"/>
</dbReference>
<feature type="binding site" evidence="11">
    <location>
        <position position="321"/>
    </location>
    <ligand>
        <name>S-adenosyl-L-methionine</name>
        <dbReference type="ChEBI" id="CHEBI:59789"/>
    </ligand>
</feature>
<evidence type="ECO:0000256" key="3">
    <source>
        <dbReference type="ARBA" id="ARBA00022664"/>
    </source>
</evidence>
<feature type="binding site" evidence="11">
    <location>
        <position position="233"/>
    </location>
    <ligand>
        <name>S-adenosyl-L-methionine</name>
        <dbReference type="ChEBI" id="CHEBI:59789"/>
    </ligand>
</feature>
<feature type="binding site" evidence="11">
    <location>
        <position position="316"/>
    </location>
    <ligand>
        <name>S-adenosyl-L-methionine</name>
        <dbReference type="ChEBI" id="CHEBI:59789"/>
    </ligand>
</feature>
<feature type="compositionally biased region" description="Basic and acidic residues" evidence="13">
    <location>
        <begin position="120"/>
        <end position="139"/>
    </location>
</feature>
<evidence type="ECO:0000256" key="7">
    <source>
        <dbReference type="ARBA" id="ARBA00023042"/>
    </source>
</evidence>
<keyword evidence="8 10" id="KW-0539">Nucleus</keyword>
<feature type="binding site" evidence="11">
    <location>
        <position position="206"/>
    </location>
    <ligand>
        <name>S-adenosyl-L-methionine</name>
        <dbReference type="ChEBI" id="CHEBI:59789"/>
    </ligand>
</feature>
<keyword evidence="16" id="KW-1185">Reference proteome</keyword>
<organism evidence="15 16">
    <name type="scientific">Microctonus aethiopoides</name>
    <dbReference type="NCBI Taxonomy" id="144406"/>
    <lineage>
        <taxon>Eukaryota</taxon>
        <taxon>Metazoa</taxon>
        <taxon>Ecdysozoa</taxon>
        <taxon>Arthropoda</taxon>
        <taxon>Hexapoda</taxon>
        <taxon>Insecta</taxon>
        <taxon>Pterygota</taxon>
        <taxon>Neoptera</taxon>
        <taxon>Endopterygota</taxon>
        <taxon>Hymenoptera</taxon>
        <taxon>Apocrita</taxon>
        <taxon>Ichneumonoidea</taxon>
        <taxon>Braconidae</taxon>
        <taxon>Euphorinae</taxon>
        <taxon>Microctonus</taxon>
    </lineage>
</organism>
<feature type="site" description="mRNA cap binding" evidence="12">
    <location>
        <position position="320"/>
    </location>
</feature>
<comment type="caution">
    <text evidence="15">The sequence shown here is derived from an EMBL/GenBank/DDBJ whole genome shotgun (WGS) entry which is preliminary data.</text>
</comment>
<evidence type="ECO:0000313" key="15">
    <source>
        <dbReference type="EMBL" id="KAK0171600.1"/>
    </source>
</evidence>
<reference evidence="15" key="1">
    <citation type="journal article" date="2023" name="bioRxiv">
        <title>Scaffold-level genome assemblies of two parasitoid biocontrol wasps reveal the parthenogenesis mechanism and an associated novel virus.</title>
        <authorList>
            <person name="Inwood S."/>
            <person name="Skelly J."/>
            <person name="Guhlin J."/>
            <person name="Harrop T."/>
            <person name="Goldson S."/>
            <person name="Dearden P."/>
        </authorList>
    </citation>
    <scope>NUCLEOTIDE SEQUENCE</scope>
    <source>
        <strain evidence="15">Irish</strain>
        <tissue evidence="15">Whole body</tissue>
    </source>
</reference>
<dbReference type="EC" id="2.1.1.56" evidence="10"/>
<accession>A0AA39FL37</accession>
<dbReference type="InterPro" id="IPR029063">
    <property type="entry name" value="SAM-dependent_MTases_sf"/>
</dbReference>
<feature type="site" description="mRNA cap binding" evidence="12">
    <location>
        <position position="498"/>
    </location>
</feature>
<feature type="site" description="mRNA cap binding" evidence="12">
    <location>
        <position position="236"/>
    </location>
</feature>
<evidence type="ECO:0000256" key="11">
    <source>
        <dbReference type="PIRSR" id="PIRSR028762-1"/>
    </source>
</evidence>
<dbReference type="EMBL" id="JAQQBS010000002">
    <property type="protein sequence ID" value="KAK0171600.1"/>
    <property type="molecule type" value="Genomic_DNA"/>
</dbReference>
<dbReference type="InterPro" id="IPR016899">
    <property type="entry name" value="mRNA_G-N7_MeTrfase_euk"/>
</dbReference>
<comment type="similarity">
    <text evidence="10">Belongs to the class I-like SAM-binding methyltransferase superfamily. mRNA cap 0 methyltransferase family.</text>
</comment>
<comment type="subcellular location">
    <subcellularLocation>
        <location evidence="1 10">Nucleus</location>
    </subcellularLocation>
</comment>
<keyword evidence="7 10" id="KW-0506">mRNA capping</keyword>
<dbReference type="SUPFAM" id="SSF53335">
    <property type="entry name" value="S-adenosyl-L-methionine-dependent methyltransferases"/>
    <property type="match status" value="1"/>
</dbReference>
<dbReference type="PIRSF" id="PIRSF028762">
    <property type="entry name" value="ABD1"/>
    <property type="match status" value="1"/>
</dbReference>
<name>A0AA39FL37_9HYME</name>
<dbReference type="PROSITE" id="PS51562">
    <property type="entry name" value="RNA_CAP0_MT"/>
    <property type="match status" value="1"/>
</dbReference>
<keyword evidence="2 10" id="KW-0489">Methyltransferase</keyword>
<feature type="site" description="mRNA cap binding" evidence="12">
    <location>
        <position position="403"/>
    </location>
</feature>
<dbReference type="AlphaFoldDB" id="A0AA39FL37"/>
<feature type="site" description="mRNA cap binding" evidence="12">
    <location>
        <position position="267"/>
    </location>
</feature>
<dbReference type="GO" id="GO:0004482">
    <property type="term" value="F:mRNA 5'-cap (guanine-N7-)-methyltransferase activity"/>
    <property type="evidence" value="ECO:0007669"/>
    <property type="project" value="UniProtKB-EC"/>
</dbReference>
<evidence type="ECO:0000256" key="13">
    <source>
        <dbReference type="SAM" id="MobiDB-lite"/>
    </source>
</evidence>
<feature type="domain" description="MRNA cap 0 methyltransferase" evidence="14">
    <location>
        <begin position="193"/>
        <end position="506"/>
    </location>
</feature>
<protein>
    <recommendedName>
        <fullName evidence="10">mRNA cap guanine-N(7) methyltransferase</fullName>
        <ecNumber evidence="10">2.1.1.56</ecNumber>
    </recommendedName>
    <alternativeName>
        <fullName evidence="10">mRNA (guanine-N(7))-methyltransferase</fullName>
    </alternativeName>
    <alternativeName>
        <fullName evidence="10">mRNA cap methyltransferase</fullName>
    </alternativeName>
</protein>
<feature type="binding site" evidence="12">
    <location>
        <begin position="202"/>
        <end position="203"/>
    </location>
    <ligand>
        <name>mRNA</name>
        <dbReference type="ChEBI" id="CHEBI:33699"/>
    </ligand>
</feature>
<dbReference type="InterPro" id="IPR004971">
    <property type="entry name" value="mRNA_G-N7_MeTrfase_dom"/>
</dbReference>
<dbReference type="CDD" id="cd02440">
    <property type="entry name" value="AdoMet_MTases"/>
    <property type="match status" value="1"/>
</dbReference>
<feature type="site" description="mRNA cap binding" evidence="12">
    <location>
        <position position="242"/>
    </location>
</feature>
<evidence type="ECO:0000256" key="1">
    <source>
        <dbReference type="ARBA" id="ARBA00004123"/>
    </source>
</evidence>
<dbReference type="Pfam" id="PF03291">
    <property type="entry name" value="mRNA_G-N7_MeTrfase"/>
    <property type="match status" value="1"/>
</dbReference>
<gene>
    <name evidence="15" type="ORF">PV328_005035</name>
</gene>
<dbReference type="Proteomes" id="UP001168990">
    <property type="component" value="Unassembled WGS sequence"/>
</dbReference>
<evidence type="ECO:0000259" key="14">
    <source>
        <dbReference type="PROSITE" id="PS51562"/>
    </source>
</evidence>
<evidence type="ECO:0000256" key="10">
    <source>
        <dbReference type="PIRNR" id="PIRNR028762"/>
    </source>
</evidence>
<feature type="region of interest" description="Disordered" evidence="13">
    <location>
        <begin position="1"/>
        <end position="151"/>
    </location>
</feature>
<dbReference type="GO" id="GO:0003723">
    <property type="term" value="F:RNA binding"/>
    <property type="evidence" value="ECO:0007669"/>
    <property type="project" value="UniProtKB-KW"/>
</dbReference>
<evidence type="ECO:0000256" key="6">
    <source>
        <dbReference type="ARBA" id="ARBA00022884"/>
    </source>
</evidence>
<evidence type="ECO:0000256" key="4">
    <source>
        <dbReference type="ARBA" id="ARBA00022679"/>
    </source>
</evidence>
<keyword evidence="6 10" id="KW-0694">RNA-binding</keyword>
<evidence type="ECO:0000256" key="8">
    <source>
        <dbReference type="ARBA" id="ARBA00023242"/>
    </source>
</evidence>
<evidence type="ECO:0000256" key="9">
    <source>
        <dbReference type="ARBA" id="ARBA00044712"/>
    </source>
</evidence>
<keyword evidence="3 10" id="KW-0507">mRNA processing</keyword>
<sequence>MSSITNSSIDETEINTSCGLKPDAATGDNDNTEENKEFDGNADAIDQSESVQTLSSNDRKRKLDENAIEPVKIPKIETNITQTDKRSKNEQSTENSICESEVNADELGQSSETVQCSSSERLHKSQDDDELTKTPKYDAEPDTAVSDVPSDLCSVRSDRNVKIDDGKITDNSAVVAGHYNAIEEKGLSYRSQSRIFFMRNFNNWIKSMLINEYLRKVRQFATHGTPLRVMDMCCGKGGDLLKWKKANISHLICADIADVSVKQCENRYKEIVSQSGNDRGFTPVFTAEFITADCAKVRLREKYKDPSLQLDLVSCQFALHYSFESLPQAMCMLQNASESLKPGGYFIATLPDANDLVYQWRKADGNKFGNNIYNVEFCCNKDDIPLFGAKYNFHLEGVVDCPEFLVHLPLLKKLALKLGLEFVSFERFDEFYERHQQEGKSLLGKMQALETYPPYHEAPLLGQNPQDYQDALQYMQDSTGHRKIGTLSLPEWEAISLYGVVAFKKMKTSWNAEGKPEYSKL</sequence>
<dbReference type="Gene3D" id="3.40.50.150">
    <property type="entry name" value="Vaccinia Virus protein VP39"/>
    <property type="match status" value="1"/>
</dbReference>
<feature type="binding site" evidence="11">
    <location>
        <position position="293"/>
    </location>
    <ligand>
        <name>S-adenosyl-L-methionine</name>
        <dbReference type="ChEBI" id="CHEBI:59789"/>
    </ligand>
</feature>
<feature type="compositionally biased region" description="Polar residues" evidence="13">
    <location>
        <begin position="1"/>
        <end position="18"/>
    </location>
</feature>
<proteinExistence type="inferred from homology"/>
<evidence type="ECO:0000256" key="2">
    <source>
        <dbReference type="ARBA" id="ARBA00022603"/>
    </source>
</evidence>